<dbReference type="OrthoDB" id="10045006at2759"/>
<dbReference type="Proteomes" id="UP001152320">
    <property type="component" value="Chromosome 5"/>
</dbReference>
<dbReference type="AlphaFoldDB" id="A0A9Q1CB06"/>
<evidence type="ECO:0000313" key="3">
    <source>
        <dbReference type="Proteomes" id="UP001152320"/>
    </source>
</evidence>
<name>A0A9Q1CB06_HOLLE</name>
<dbReference type="PIRSF" id="PIRSF005956">
    <property type="entry name" value="BtpA"/>
    <property type="match status" value="1"/>
</dbReference>
<dbReference type="EMBL" id="JAIZAY010000005">
    <property type="protein sequence ID" value="KAJ8041972.1"/>
    <property type="molecule type" value="Genomic_DNA"/>
</dbReference>
<evidence type="ECO:0000313" key="2">
    <source>
        <dbReference type="EMBL" id="KAJ8041972.1"/>
    </source>
</evidence>
<sequence length="271" mass="29394">MDKFAALFGRQGGAVIAMVHVRALPGTPRNTQKLPEIIDEALQESEIYCKAGVDAIMLENMHDLPYLVPDKIGPEVVASMTAVACHVRRMVPNLPCGIQVLSGANNAAIAIAQAAGLNFIRAEGFVFSHVADEGLMNACAGEMMRYRRFIQAENILTFTDIKKKHRSSHAITADLSISETARAAEFFGSDGVIVTGTETGKPVSCQDLKAVQQNVNIPVLVGSGVTSQNVSDYISANALIVGSHFKRDGLWSNELIPKRVETFMKKVRKIR</sequence>
<dbReference type="InterPro" id="IPR005137">
    <property type="entry name" value="BtpA"/>
</dbReference>
<dbReference type="InterPro" id="IPR011060">
    <property type="entry name" value="RibuloseP-bd_barrel"/>
</dbReference>
<dbReference type="PANTHER" id="PTHR21381">
    <property type="entry name" value="ZGC:162297"/>
    <property type="match status" value="1"/>
</dbReference>
<dbReference type="Pfam" id="PF03437">
    <property type="entry name" value="BtpA"/>
    <property type="match status" value="1"/>
</dbReference>
<dbReference type="PANTHER" id="PTHR21381:SF3">
    <property type="entry name" value="SGC REGION PROTEIN SGCQ-RELATED"/>
    <property type="match status" value="1"/>
</dbReference>
<organism evidence="2 3">
    <name type="scientific">Holothuria leucospilota</name>
    <name type="common">Black long sea cucumber</name>
    <name type="synonym">Mertensiothuria leucospilota</name>
    <dbReference type="NCBI Taxonomy" id="206669"/>
    <lineage>
        <taxon>Eukaryota</taxon>
        <taxon>Metazoa</taxon>
        <taxon>Echinodermata</taxon>
        <taxon>Eleutherozoa</taxon>
        <taxon>Echinozoa</taxon>
        <taxon>Holothuroidea</taxon>
        <taxon>Aspidochirotacea</taxon>
        <taxon>Aspidochirotida</taxon>
        <taxon>Holothuriidae</taxon>
        <taxon>Holothuria</taxon>
    </lineage>
</organism>
<reference evidence="2" key="1">
    <citation type="submission" date="2021-10" db="EMBL/GenBank/DDBJ databases">
        <title>Tropical sea cucumber genome reveals ecological adaptation and Cuvierian tubules defense mechanism.</title>
        <authorList>
            <person name="Chen T."/>
        </authorList>
    </citation>
    <scope>NUCLEOTIDE SEQUENCE</scope>
    <source>
        <strain evidence="2">Nanhai2018</strain>
        <tissue evidence="2">Muscle</tissue>
    </source>
</reference>
<gene>
    <name evidence="2" type="ORF">HOLleu_12924</name>
</gene>
<protein>
    <recommendedName>
        <fullName evidence="4">BtpA family membrane complex biogenesis protein</fullName>
    </recommendedName>
</protein>
<comment type="similarity">
    <text evidence="1">Belongs to the BtpA family.</text>
</comment>
<proteinExistence type="inferred from homology"/>
<dbReference type="InterPro" id="IPR013785">
    <property type="entry name" value="Aldolase_TIM"/>
</dbReference>
<accession>A0A9Q1CB06</accession>
<dbReference type="NCBIfam" id="TIGR00259">
    <property type="entry name" value="thylakoid_BtpA"/>
    <property type="match status" value="1"/>
</dbReference>
<evidence type="ECO:0000256" key="1">
    <source>
        <dbReference type="ARBA" id="ARBA00006007"/>
    </source>
</evidence>
<keyword evidence="3" id="KW-1185">Reference proteome</keyword>
<comment type="caution">
    <text evidence="2">The sequence shown here is derived from an EMBL/GenBank/DDBJ whole genome shotgun (WGS) entry which is preliminary data.</text>
</comment>
<evidence type="ECO:0008006" key="4">
    <source>
        <dbReference type="Google" id="ProtNLM"/>
    </source>
</evidence>
<dbReference type="SUPFAM" id="SSF51366">
    <property type="entry name" value="Ribulose-phoshate binding barrel"/>
    <property type="match status" value="1"/>
</dbReference>
<dbReference type="Gene3D" id="3.20.20.70">
    <property type="entry name" value="Aldolase class I"/>
    <property type="match status" value="1"/>
</dbReference>